<evidence type="ECO:0000313" key="2">
    <source>
        <dbReference type="Proteomes" id="UP001458880"/>
    </source>
</evidence>
<dbReference type="GO" id="GO:0005615">
    <property type="term" value="C:extracellular space"/>
    <property type="evidence" value="ECO:0007669"/>
    <property type="project" value="TreeGrafter"/>
</dbReference>
<accession>A0AAW1MBN3</accession>
<dbReference type="Pfam" id="PF06585">
    <property type="entry name" value="JHBP"/>
    <property type="match status" value="1"/>
</dbReference>
<name>A0AAW1MBN3_POPJA</name>
<dbReference type="PANTHER" id="PTHR11008">
    <property type="entry name" value="PROTEIN TAKEOUT-LIKE PROTEIN"/>
    <property type="match status" value="1"/>
</dbReference>
<protein>
    <submittedName>
        <fullName evidence="1">Hemolymph juvenile hormone binding protein (JHBP)</fullName>
    </submittedName>
</protein>
<evidence type="ECO:0000313" key="1">
    <source>
        <dbReference type="EMBL" id="KAK9745055.1"/>
    </source>
</evidence>
<proteinExistence type="predicted"/>
<dbReference type="Gene3D" id="3.15.10.30">
    <property type="entry name" value="Haemolymph juvenile hormone binding protein"/>
    <property type="match status" value="1"/>
</dbReference>
<reference evidence="1 2" key="1">
    <citation type="journal article" date="2024" name="BMC Genomics">
        <title>De novo assembly and annotation of Popillia japonica's genome with initial clues to its potential as an invasive pest.</title>
        <authorList>
            <person name="Cucini C."/>
            <person name="Boschi S."/>
            <person name="Funari R."/>
            <person name="Cardaioli E."/>
            <person name="Iannotti N."/>
            <person name="Marturano G."/>
            <person name="Paoli F."/>
            <person name="Bruttini M."/>
            <person name="Carapelli A."/>
            <person name="Frati F."/>
            <person name="Nardi F."/>
        </authorList>
    </citation>
    <scope>NUCLEOTIDE SEQUENCE [LARGE SCALE GENOMIC DNA]</scope>
    <source>
        <strain evidence="1">DMR45628</strain>
    </source>
</reference>
<sequence>MRRCDLKDPKLNQCIRNHGNQAIPILVRGDSSLGISRLSPVITPKARFNGKRFNLTLSDIFFDNFKDMRFNGKRFNLTLSDIFFDNFKDMRIIDTNLDVRRGKYNFSIACSYLTFNSSYILTDSQILTKTLSGNGRFEMKLADNMMRYSGDLIVRKIGSRNYLKSTNTVMKLESKRMQFRFKNVQSTKPGNEDFIAFLQENWKVIHQKINPNITEFLKSRIDSVFAAVEDNVVVEDIFINSHILTKHFM</sequence>
<dbReference type="Proteomes" id="UP001458880">
    <property type="component" value="Unassembled WGS sequence"/>
</dbReference>
<dbReference type="InterPro" id="IPR038606">
    <property type="entry name" value="To_sf"/>
</dbReference>
<comment type="caution">
    <text evidence="1">The sequence shown here is derived from an EMBL/GenBank/DDBJ whole genome shotgun (WGS) entry which is preliminary data.</text>
</comment>
<dbReference type="AlphaFoldDB" id="A0AAW1MBN3"/>
<keyword evidence="2" id="KW-1185">Reference proteome</keyword>
<dbReference type="EMBL" id="JASPKY010000052">
    <property type="protein sequence ID" value="KAK9745055.1"/>
    <property type="molecule type" value="Genomic_DNA"/>
</dbReference>
<organism evidence="1 2">
    <name type="scientific">Popillia japonica</name>
    <name type="common">Japanese beetle</name>
    <dbReference type="NCBI Taxonomy" id="7064"/>
    <lineage>
        <taxon>Eukaryota</taxon>
        <taxon>Metazoa</taxon>
        <taxon>Ecdysozoa</taxon>
        <taxon>Arthropoda</taxon>
        <taxon>Hexapoda</taxon>
        <taxon>Insecta</taxon>
        <taxon>Pterygota</taxon>
        <taxon>Neoptera</taxon>
        <taxon>Endopterygota</taxon>
        <taxon>Coleoptera</taxon>
        <taxon>Polyphaga</taxon>
        <taxon>Scarabaeiformia</taxon>
        <taxon>Scarabaeidae</taxon>
        <taxon>Rutelinae</taxon>
        <taxon>Popillia</taxon>
    </lineage>
</organism>
<dbReference type="InterPro" id="IPR010562">
    <property type="entry name" value="Haemolymph_juvenile_hormone-bd"/>
</dbReference>
<dbReference type="SMART" id="SM00700">
    <property type="entry name" value="JHBP"/>
    <property type="match status" value="1"/>
</dbReference>
<dbReference type="PANTHER" id="PTHR11008:SF32">
    <property type="entry name" value="CIRCADIAN CLOCK-CONTROLLED PROTEIN DAYWAKE-RELATED"/>
    <property type="match status" value="1"/>
</dbReference>
<gene>
    <name evidence="1" type="ORF">QE152_g7211</name>
</gene>